<organism evidence="3 4">
    <name type="scientific">Blomia tropicalis</name>
    <name type="common">Mite</name>
    <dbReference type="NCBI Taxonomy" id="40697"/>
    <lineage>
        <taxon>Eukaryota</taxon>
        <taxon>Metazoa</taxon>
        <taxon>Ecdysozoa</taxon>
        <taxon>Arthropoda</taxon>
        <taxon>Chelicerata</taxon>
        <taxon>Arachnida</taxon>
        <taxon>Acari</taxon>
        <taxon>Acariformes</taxon>
        <taxon>Sarcoptiformes</taxon>
        <taxon>Astigmata</taxon>
        <taxon>Glycyphagoidea</taxon>
        <taxon>Echimyopodidae</taxon>
        <taxon>Blomia</taxon>
    </lineage>
</organism>
<dbReference type="SUPFAM" id="SSF101908">
    <property type="entry name" value="Putative isomerase YbhE"/>
    <property type="match status" value="1"/>
</dbReference>
<comment type="caution">
    <text evidence="3">The sequence shown here is derived from an EMBL/GenBank/DDBJ whole genome shotgun (WGS) entry which is preliminary data.</text>
</comment>
<feature type="transmembrane region" description="Helical" evidence="1">
    <location>
        <begin position="94"/>
        <end position="116"/>
    </location>
</feature>
<reference evidence="3" key="1">
    <citation type="submission" date="2022-12" db="EMBL/GenBank/DDBJ databases">
        <title>Genome assemblies of Blomia tropicalis.</title>
        <authorList>
            <person name="Cui Y."/>
        </authorList>
    </citation>
    <scope>NUCLEOTIDE SEQUENCE</scope>
    <source>
        <tissue evidence="3">Adult mites</tissue>
    </source>
</reference>
<gene>
    <name evidence="3" type="ORF">RDWZM_001921</name>
</gene>
<keyword evidence="1" id="KW-0812">Transmembrane</keyword>
<dbReference type="InterPro" id="IPR045139">
    <property type="entry name" value="Aladin"/>
</dbReference>
<dbReference type="PANTHER" id="PTHR14494:SF0">
    <property type="entry name" value="ALADIN"/>
    <property type="match status" value="1"/>
</dbReference>
<dbReference type="GO" id="GO:0006913">
    <property type="term" value="P:nucleocytoplasmic transport"/>
    <property type="evidence" value="ECO:0007669"/>
    <property type="project" value="TreeGrafter"/>
</dbReference>
<dbReference type="SMART" id="SM00320">
    <property type="entry name" value="WD40"/>
    <property type="match status" value="2"/>
</dbReference>
<accession>A0A9Q0RRR4</accession>
<dbReference type="PANTHER" id="PTHR14494">
    <property type="entry name" value="ALADIN/ADRACALIN/AAAS"/>
    <property type="match status" value="1"/>
</dbReference>
<dbReference type="OMA" id="MAWKPFD"/>
<evidence type="ECO:0000256" key="1">
    <source>
        <dbReference type="SAM" id="Phobius"/>
    </source>
</evidence>
<keyword evidence="1" id="KW-1133">Transmembrane helix</keyword>
<dbReference type="GO" id="GO:0005643">
    <property type="term" value="C:nuclear pore"/>
    <property type="evidence" value="ECO:0007669"/>
    <property type="project" value="TreeGrafter"/>
</dbReference>
<dbReference type="AlphaFoldDB" id="A0A9Q0RRR4"/>
<keyword evidence="1" id="KW-0472">Membrane</keyword>
<dbReference type="Proteomes" id="UP001142055">
    <property type="component" value="Chromosome 1"/>
</dbReference>
<name>A0A9Q0RRR4_BLOTA</name>
<keyword evidence="4" id="KW-1185">Reference proteome</keyword>
<dbReference type="Gene3D" id="2.130.10.10">
    <property type="entry name" value="YVTN repeat-like/Quinoprotein amine dehydrogenase"/>
    <property type="match status" value="1"/>
</dbReference>
<dbReference type="EMBL" id="JAPWDV010000001">
    <property type="protein sequence ID" value="KAJ6223376.1"/>
    <property type="molecule type" value="Genomic_DNA"/>
</dbReference>
<evidence type="ECO:0000313" key="3">
    <source>
        <dbReference type="EMBL" id="KAJ6223376.1"/>
    </source>
</evidence>
<dbReference type="InterPro" id="IPR001680">
    <property type="entry name" value="WD40_rpt"/>
</dbReference>
<evidence type="ECO:0000259" key="2">
    <source>
        <dbReference type="Pfam" id="PF25460"/>
    </source>
</evidence>
<evidence type="ECO:0000313" key="4">
    <source>
        <dbReference type="Proteomes" id="UP001142055"/>
    </source>
</evidence>
<dbReference type="InterPro" id="IPR015943">
    <property type="entry name" value="WD40/YVTN_repeat-like_dom_sf"/>
</dbReference>
<dbReference type="Pfam" id="PF25460">
    <property type="entry name" value="Beta-prop_Aladin"/>
    <property type="match status" value="1"/>
</dbReference>
<feature type="domain" description="Aladin seven-bladed propeller" evidence="2">
    <location>
        <begin position="124"/>
        <end position="481"/>
    </location>
</feature>
<sequence length="562" mass="63922">MDQIIIDESFVKSDLINIRGQKYPNILISKETLVKPSIAPDCYSNDIFIENDNYFWKRVFNQYRHKGFCSTLSFVAQYGNDHKNEESSYVTVRCFYWIAFVILYIQSLYSNIYYYFYPYDKLSDEELLTVFSDNLDWKNGLIRAFEWHPSSLCCSMSLSNDLIYVYSADTHRPINHICCLKNMEQKRISSMAWHPKRSDILAVSSQSKILFWSIESDMNQFKADAQKCLNVVDSKLPSPLTSIVFHPEGNTLVACSPRSSSISIISFNWNSTDNPIKNCKVRLVMIPFCPRFTTLKWSPDKRRLLVHTTSNKMVVFENLQWSSKSWKSNLSSYVQSSVWSKPNGRIVLFVAKNSSKVYAMTFYDDAEAGDVGGSPDNSVLLLDTADQHFSDNQLGINIHTLAWDRSSSCLAISFKDKPELIALFRTHLTFSLQFAPLCTIKSEFSSSMITTPLVIKFHDHYLEDGCLLSICWSNGMVSHVCIPNGNSSKILEEMASPRSLTTLCTTIGSPNQSELKSPQSLNSSVVNPLKSSNANISKCTSPLNTLCSTRRTNLFSTRVKFD</sequence>
<protein>
    <recommendedName>
        <fullName evidence="2">Aladin seven-bladed propeller domain-containing protein</fullName>
    </recommendedName>
</protein>
<dbReference type="InterPro" id="IPR057403">
    <property type="entry name" value="Beta-prop_Aladin"/>
</dbReference>
<proteinExistence type="predicted"/>